<evidence type="ECO:0000256" key="4">
    <source>
        <dbReference type="PROSITE-ProRule" id="PRU00335"/>
    </source>
</evidence>
<dbReference type="PRINTS" id="PR00455">
    <property type="entry name" value="HTHTETR"/>
</dbReference>
<feature type="DNA-binding region" description="H-T-H motif" evidence="4">
    <location>
        <begin position="29"/>
        <end position="48"/>
    </location>
</feature>
<evidence type="ECO:0000256" key="2">
    <source>
        <dbReference type="ARBA" id="ARBA00023125"/>
    </source>
</evidence>
<dbReference type="Proteomes" id="UP001165586">
    <property type="component" value="Unassembled WGS sequence"/>
</dbReference>
<evidence type="ECO:0000256" key="3">
    <source>
        <dbReference type="ARBA" id="ARBA00023163"/>
    </source>
</evidence>
<keyword evidence="1" id="KW-0805">Transcription regulation</keyword>
<comment type="caution">
    <text evidence="6">The sequence shown here is derived from an EMBL/GenBank/DDBJ whole genome shotgun (WGS) entry which is preliminary data.</text>
</comment>
<accession>A0ABT2H3M0</accession>
<feature type="domain" description="HTH tetR-type" evidence="5">
    <location>
        <begin position="6"/>
        <end position="66"/>
    </location>
</feature>
<evidence type="ECO:0000259" key="5">
    <source>
        <dbReference type="PROSITE" id="PS50977"/>
    </source>
</evidence>
<dbReference type="SUPFAM" id="SSF46689">
    <property type="entry name" value="Homeodomain-like"/>
    <property type="match status" value="1"/>
</dbReference>
<protein>
    <submittedName>
        <fullName evidence="6">TetR/AcrR family transcriptional regulator</fullName>
    </submittedName>
</protein>
<dbReference type="InterPro" id="IPR050109">
    <property type="entry name" value="HTH-type_TetR-like_transc_reg"/>
</dbReference>
<dbReference type="PROSITE" id="PS50977">
    <property type="entry name" value="HTH_TETR_2"/>
    <property type="match status" value="1"/>
</dbReference>
<dbReference type="RefSeq" id="WP_259539397.1">
    <property type="nucleotide sequence ID" value="NZ_JANLCJ010000004.1"/>
</dbReference>
<keyword evidence="2 4" id="KW-0238">DNA-binding</keyword>
<dbReference type="PANTHER" id="PTHR30055:SF234">
    <property type="entry name" value="HTH-TYPE TRANSCRIPTIONAL REGULATOR BETI"/>
    <property type="match status" value="1"/>
</dbReference>
<dbReference type="EMBL" id="JANLCJ010000004">
    <property type="protein sequence ID" value="MCS5734533.1"/>
    <property type="molecule type" value="Genomic_DNA"/>
</dbReference>
<sequence length="176" mass="19873">MPRRSGRTREDIREVALELIAERGFEQTSFRDIAERLDITKQAVQYHFSSKDALIDELIRPMIVDLEAFLGEATEAGAERPRLILELYLDLLHRHRQILQGLIRDHSALARHDVIHTLLHERSGLDELLVGTRPADRTRAIVALGGLQDCAVLLADVPLAEYRRSAVDSALRALTP</sequence>
<keyword evidence="3" id="KW-0804">Transcription</keyword>
<organism evidence="6 7">
    <name type="scientific">Herbiconiux daphne</name>
    <dbReference type="NCBI Taxonomy" id="2970914"/>
    <lineage>
        <taxon>Bacteria</taxon>
        <taxon>Bacillati</taxon>
        <taxon>Actinomycetota</taxon>
        <taxon>Actinomycetes</taxon>
        <taxon>Micrococcales</taxon>
        <taxon>Microbacteriaceae</taxon>
        <taxon>Herbiconiux</taxon>
    </lineage>
</organism>
<reference evidence="6" key="1">
    <citation type="submission" date="2022-08" db="EMBL/GenBank/DDBJ databases">
        <authorList>
            <person name="Deng Y."/>
            <person name="Han X.-F."/>
            <person name="Zhang Y.-Q."/>
        </authorList>
    </citation>
    <scope>NUCLEOTIDE SEQUENCE</scope>
    <source>
        <strain evidence="6">CPCC 203386</strain>
    </source>
</reference>
<proteinExistence type="predicted"/>
<dbReference type="Pfam" id="PF00440">
    <property type="entry name" value="TetR_N"/>
    <property type="match status" value="1"/>
</dbReference>
<keyword evidence="7" id="KW-1185">Reference proteome</keyword>
<dbReference type="Gene3D" id="1.10.357.10">
    <property type="entry name" value="Tetracycline Repressor, domain 2"/>
    <property type="match status" value="1"/>
</dbReference>
<gene>
    <name evidence="6" type="ORF">N1032_12365</name>
</gene>
<evidence type="ECO:0000313" key="6">
    <source>
        <dbReference type="EMBL" id="MCS5734533.1"/>
    </source>
</evidence>
<evidence type="ECO:0000313" key="7">
    <source>
        <dbReference type="Proteomes" id="UP001165586"/>
    </source>
</evidence>
<evidence type="ECO:0000256" key="1">
    <source>
        <dbReference type="ARBA" id="ARBA00023015"/>
    </source>
</evidence>
<dbReference type="InterPro" id="IPR001647">
    <property type="entry name" value="HTH_TetR"/>
</dbReference>
<name>A0ABT2H3M0_9MICO</name>
<dbReference type="InterPro" id="IPR009057">
    <property type="entry name" value="Homeodomain-like_sf"/>
</dbReference>
<dbReference type="PANTHER" id="PTHR30055">
    <property type="entry name" value="HTH-TYPE TRANSCRIPTIONAL REGULATOR RUTR"/>
    <property type="match status" value="1"/>
</dbReference>